<sequence>MESFRTVPPRHYLAPTREEMRGAAETAGLKRFSPSLMADLANVRAGGEVLPPAAWRATVEKRAAEELRPDKNGSYRVGHESFKSLSDAVTAKTEAAMKYHSSVCDFVRTIEWKGVDGTTPLEQVANLLKLLAAKQGGEPDGDGEILPIFTDEAGDSVARDIEEILEEVEDLDKEERELLDPDGDQKSAGSGAGNLSSMKIAEDFLADRGKREMARISRQLDQLSRMKVSRESRFNPDPEGDDVRNRPIRSLGEIARVAKPAWAKYQRSPTLFWYEAMTGQLPVRERGVRQERKQLLYIIIDCSGSMKDGLRIAKACGVLMNRLKAVLKGDAILYWRLFDTNLHAEHFVSTPEEAKQAMQELARGNFSGGGTAIDACSREALTRIEEIYKEGTTHRPELVVVSDGDDSVRLNPEDLGPTRLHGFVVESSNTALTDLAVKTGGVGIDKL</sequence>
<dbReference type="SUPFAM" id="SSF53300">
    <property type="entry name" value="vWA-like"/>
    <property type="match status" value="1"/>
</dbReference>
<evidence type="ECO:0008006" key="3">
    <source>
        <dbReference type="Google" id="ProtNLM"/>
    </source>
</evidence>
<gene>
    <name evidence="1" type="ORF">A2765_05250</name>
</gene>
<dbReference type="EMBL" id="MFLA01000027">
    <property type="protein sequence ID" value="OGG58796.1"/>
    <property type="molecule type" value="Genomic_DNA"/>
</dbReference>
<name>A0A1F6DBL1_9BACT</name>
<dbReference type="Gene3D" id="3.40.50.410">
    <property type="entry name" value="von Willebrand factor, type A domain"/>
    <property type="match status" value="1"/>
</dbReference>
<dbReference type="Proteomes" id="UP000176377">
    <property type="component" value="Unassembled WGS sequence"/>
</dbReference>
<comment type="caution">
    <text evidence="1">The sequence shown here is derived from an EMBL/GenBank/DDBJ whole genome shotgun (WGS) entry which is preliminary data.</text>
</comment>
<organism evidence="1 2">
    <name type="scientific">Candidatus Kaiserbacteria bacterium RIFCSPHIGHO2_01_FULL_56_24</name>
    <dbReference type="NCBI Taxonomy" id="1798487"/>
    <lineage>
        <taxon>Bacteria</taxon>
        <taxon>Candidatus Kaiseribacteriota</taxon>
    </lineage>
</organism>
<protein>
    <recommendedName>
        <fullName evidence="3">VWFA domain-containing protein</fullName>
    </recommendedName>
</protein>
<evidence type="ECO:0000313" key="2">
    <source>
        <dbReference type="Proteomes" id="UP000176377"/>
    </source>
</evidence>
<dbReference type="InterPro" id="IPR036465">
    <property type="entry name" value="vWFA_dom_sf"/>
</dbReference>
<proteinExistence type="predicted"/>
<evidence type="ECO:0000313" key="1">
    <source>
        <dbReference type="EMBL" id="OGG58796.1"/>
    </source>
</evidence>
<accession>A0A1F6DBL1</accession>
<reference evidence="1 2" key="1">
    <citation type="journal article" date="2016" name="Nat. Commun.">
        <title>Thousands of microbial genomes shed light on interconnected biogeochemical processes in an aquifer system.</title>
        <authorList>
            <person name="Anantharaman K."/>
            <person name="Brown C.T."/>
            <person name="Hug L.A."/>
            <person name="Sharon I."/>
            <person name="Castelle C.J."/>
            <person name="Probst A.J."/>
            <person name="Thomas B.C."/>
            <person name="Singh A."/>
            <person name="Wilkins M.J."/>
            <person name="Karaoz U."/>
            <person name="Brodie E.L."/>
            <person name="Williams K.H."/>
            <person name="Hubbard S.S."/>
            <person name="Banfield J.F."/>
        </authorList>
    </citation>
    <scope>NUCLEOTIDE SEQUENCE [LARGE SCALE GENOMIC DNA]</scope>
</reference>
<dbReference type="AlphaFoldDB" id="A0A1F6DBL1"/>